<keyword evidence="7 14" id="KW-0762">Sugar transport</keyword>
<evidence type="ECO:0000256" key="7">
    <source>
        <dbReference type="ARBA" id="ARBA00022597"/>
    </source>
</evidence>
<dbReference type="AlphaFoldDB" id="A0A0V1CV62"/>
<dbReference type="FunFam" id="1.20.1280.290:FF:000004">
    <property type="entry name" value="Sugar transporter SWEET"/>
    <property type="match status" value="1"/>
</dbReference>
<dbReference type="Proteomes" id="UP000054653">
    <property type="component" value="Unassembled WGS sequence"/>
</dbReference>
<dbReference type="GO" id="GO:0000139">
    <property type="term" value="C:Golgi membrane"/>
    <property type="evidence" value="ECO:0007669"/>
    <property type="project" value="UniProtKB-SubCell"/>
</dbReference>
<evidence type="ECO:0000256" key="13">
    <source>
        <dbReference type="SAM" id="Phobius"/>
    </source>
</evidence>
<dbReference type="InterPro" id="IPR004316">
    <property type="entry name" value="SWEET_rpt"/>
</dbReference>
<dbReference type="GO" id="GO:0005886">
    <property type="term" value="C:plasma membrane"/>
    <property type="evidence" value="ECO:0007669"/>
    <property type="project" value="UniProtKB-SubCell"/>
</dbReference>
<evidence type="ECO:0000256" key="3">
    <source>
        <dbReference type="ARBA" id="ARBA00007809"/>
    </source>
</evidence>
<evidence type="ECO:0000256" key="5">
    <source>
        <dbReference type="ARBA" id="ARBA00022448"/>
    </source>
</evidence>
<evidence type="ECO:0000256" key="2">
    <source>
        <dbReference type="ARBA" id="ARBA00004653"/>
    </source>
</evidence>
<keyword evidence="15" id="KW-1185">Reference proteome</keyword>
<dbReference type="PANTHER" id="PTHR10791:SF112">
    <property type="entry name" value="SUGAR TRANSPORTER SWEET1"/>
    <property type="match status" value="1"/>
</dbReference>
<evidence type="ECO:0000256" key="9">
    <source>
        <dbReference type="ARBA" id="ARBA00022737"/>
    </source>
</evidence>
<keyword evidence="8 13" id="KW-0812">Transmembrane</keyword>
<feature type="transmembrane region" description="Helical" evidence="13">
    <location>
        <begin position="312"/>
        <end position="329"/>
    </location>
</feature>
<keyword evidence="11" id="KW-0333">Golgi apparatus</keyword>
<comment type="caution">
    <text evidence="14">The sequence shown here is derived from an EMBL/GenBank/DDBJ whole genome shotgun (WGS) entry which is preliminary data.</text>
</comment>
<proteinExistence type="inferred from homology"/>
<organism evidence="14 15">
    <name type="scientific">Trichinella britovi</name>
    <name type="common">Parasitic roundworm</name>
    <dbReference type="NCBI Taxonomy" id="45882"/>
    <lineage>
        <taxon>Eukaryota</taxon>
        <taxon>Metazoa</taxon>
        <taxon>Ecdysozoa</taxon>
        <taxon>Nematoda</taxon>
        <taxon>Enoplea</taxon>
        <taxon>Dorylaimia</taxon>
        <taxon>Trichinellida</taxon>
        <taxon>Trichinellidae</taxon>
        <taxon>Trichinella</taxon>
    </lineage>
</organism>
<sequence>MESIMMEDAKARKLHLRGSAIEAKYDDVERSLKNGSHARRVFRTSITNDDILMHVSVKWSTHIEGHFPLLESSTPVDDQITDSSSVRRCTVAGYRAGKQKKQPKNDEKYKLDLPWIDQTTKSPAGHGLVSPKGEQPKSSRLHFNHVTLRGGWTKTWVKVRCAALYLMDLLATVANSRNYKFTQSTPFFPFLIFRVEGIGSKPNDMLLKEPSYSRGQQLLFHGLRSCSVLMWRKGAAISISALTCGILSQQLVPDSSGILACSALQYYLMKSTNHNTTLNNLGKMCLVLNVLNFASPLAVLKEVIKTKSCECLPLPLCAANLIVAAQWFLYGLLVSDPYIKIPNMIGIALAVFQLSLFFIFPKERAHRG</sequence>
<dbReference type="Pfam" id="PF03083">
    <property type="entry name" value="MtN3_slv"/>
    <property type="match status" value="1"/>
</dbReference>
<evidence type="ECO:0000256" key="12">
    <source>
        <dbReference type="ARBA" id="ARBA00023136"/>
    </source>
</evidence>
<keyword evidence="5" id="KW-0813">Transport</keyword>
<keyword evidence="10 13" id="KW-1133">Transmembrane helix</keyword>
<comment type="similarity">
    <text evidence="3">Belongs to the SWEET sugar transporter family.</text>
</comment>
<keyword evidence="12 13" id="KW-0472">Membrane</keyword>
<comment type="subcellular location">
    <subcellularLocation>
        <location evidence="1">Cell membrane</location>
        <topology evidence="1">Multi-pass membrane protein</topology>
    </subcellularLocation>
    <subcellularLocation>
        <location evidence="2">Golgi apparatus membrane</location>
        <topology evidence="2">Multi-pass membrane protein</topology>
    </subcellularLocation>
</comment>
<evidence type="ECO:0000256" key="11">
    <source>
        <dbReference type="ARBA" id="ARBA00023034"/>
    </source>
</evidence>
<dbReference type="Gene3D" id="1.20.1280.290">
    <property type="match status" value="1"/>
</dbReference>
<evidence type="ECO:0000256" key="4">
    <source>
        <dbReference type="ARBA" id="ARBA00021741"/>
    </source>
</evidence>
<dbReference type="PANTHER" id="PTHR10791">
    <property type="entry name" value="RAG1-ACTIVATING PROTEIN 1"/>
    <property type="match status" value="1"/>
</dbReference>
<dbReference type="InterPro" id="IPR047664">
    <property type="entry name" value="SWEET"/>
</dbReference>
<protein>
    <recommendedName>
        <fullName evidence="4">Sugar transporter SWEET1</fullName>
    </recommendedName>
</protein>
<feature type="transmembrane region" description="Helical" evidence="13">
    <location>
        <begin position="341"/>
        <end position="360"/>
    </location>
</feature>
<dbReference type="EMBL" id="JYDI01000102">
    <property type="protein sequence ID" value="KRY52579.1"/>
    <property type="molecule type" value="Genomic_DNA"/>
</dbReference>
<evidence type="ECO:0000256" key="6">
    <source>
        <dbReference type="ARBA" id="ARBA00022475"/>
    </source>
</evidence>
<gene>
    <name evidence="14" type="primary">K02D7.5</name>
    <name evidence="14" type="ORF">T03_15692</name>
</gene>
<evidence type="ECO:0000313" key="15">
    <source>
        <dbReference type="Proteomes" id="UP000054653"/>
    </source>
</evidence>
<reference evidence="14 15" key="1">
    <citation type="submission" date="2015-01" db="EMBL/GenBank/DDBJ databases">
        <title>Evolution of Trichinella species and genotypes.</title>
        <authorList>
            <person name="Korhonen P.K."/>
            <person name="Edoardo P."/>
            <person name="Giuseppe L.R."/>
            <person name="Gasser R.B."/>
        </authorList>
    </citation>
    <scope>NUCLEOTIDE SEQUENCE [LARGE SCALE GENOMIC DNA]</scope>
    <source>
        <strain evidence="14">ISS120</strain>
    </source>
</reference>
<name>A0A0V1CV62_TRIBR</name>
<dbReference type="GO" id="GO:0051119">
    <property type="term" value="F:sugar transmembrane transporter activity"/>
    <property type="evidence" value="ECO:0007669"/>
    <property type="project" value="InterPro"/>
</dbReference>
<evidence type="ECO:0000256" key="10">
    <source>
        <dbReference type="ARBA" id="ARBA00022989"/>
    </source>
</evidence>
<evidence type="ECO:0000313" key="14">
    <source>
        <dbReference type="EMBL" id="KRY52579.1"/>
    </source>
</evidence>
<keyword evidence="6" id="KW-1003">Cell membrane</keyword>
<keyword evidence="9" id="KW-0677">Repeat</keyword>
<evidence type="ECO:0000256" key="8">
    <source>
        <dbReference type="ARBA" id="ARBA00022692"/>
    </source>
</evidence>
<accession>A0A0V1CV62</accession>
<evidence type="ECO:0000256" key="1">
    <source>
        <dbReference type="ARBA" id="ARBA00004651"/>
    </source>
</evidence>